<dbReference type="PANTHER" id="PTHR45138:SF9">
    <property type="entry name" value="DIGUANYLATE CYCLASE DGCM-RELATED"/>
    <property type="match status" value="1"/>
</dbReference>
<comment type="catalytic activity">
    <reaction evidence="3">
        <text>2 GTP = 3',3'-c-di-GMP + 2 diphosphate</text>
        <dbReference type="Rhea" id="RHEA:24898"/>
        <dbReference type="ChEBI" id="CHEBI:33019"/>
        <dbReference type="ChEBI" id="CHEBI:37565"/>
        <dbReference type="ChEBI" id="CHEBI:58805"/>
        <dbReference type="EC" id="2.7.7.65"/>
    </reaction>
</comment>
<evidence type="ECO:0000313" key="7">
    <source>
        <dbReference type="Proteomes" id="UP001164472"/>
    </source>
</evidence>
<evidence type="ECO:0000256" key="1">
    <source>
        <dbReference type="ARBA" id="ARBA00001946"/>
    </source>
</evidence>
<dbReference type="GO" id="GO:0052621">
    <property type="term" value="F:diguanylate cyclase activity"/>
    <property type="evidence" value="ECO:0007669"/>
    <property type="project" value="UniProtKB-EC"/>
</dbReference>
<dbReference type="GO" id="GO:0005886">
    <property type="term" value="C:plasma membrane"/>
    <property type="evidence" value="ECO:0007669"/>
    <property type="project" value="TreeGrafter"/>
</dbReference>
<dbReference type="PANTHER" id="PTHR45138">
    <property type="entry name" value="REGULATORY COMPONENTS OF SENSORY TRANSDUCTION SYSTEM"/>
    <property type="match status" value="1"/>
</dbReference>
<comment type="cofactor">
    <cofactor evidence="1">
        <name>Mg(2+)</name>
        <dbReference type="ChEBI" id="CHEBI:18420"/>
    </cofactor>
</comment>
<dbReference type="PROSITE" id="PS50887">
    <property type="entry name" value="GGDEF"/>
    <property type="match status" value="1"/>
</dbReference>
<organism evidence="6 7">
    <name type="scientific">Alkalimarinus sediminis</name>
    <dbReference type="NCBI Taxonomy" id="1632866"/>
    <lineage>
        <taxon>Bacteria</taxon>
        <taxon>Pseudomonadati</taxon>
        <taxon>Pseudomonadota</taxon>
        <taxon>Gammaproteobacteria</taxon>
        <taxon>Alteromonadales</taxon>
        <taxon>Alteromonadaceae</taxon>
        <taxon>Alkalimarinus</taxon>
    </lineage>
</organism>
<dbReference type="CDD" id="cd01949">
    <property type="entry name" value="GGDEF"/>
    <property type="match status" value="1"/>
</dbReference>
<dbReference type="EMBL" id="CP101527">
    <property type="protein sequence ID" value="UZW75666.1"/>
    <property type="molecule type" value="Genomic_DNA"/>
</dbReference>
<keyword evidence="7" id="KW-1185">Reference proteome</keyword>
<feature type="coiled-coil region" evidence="4">
    <location>
        <begin position="190"/>
        <end position="220"/>
    </location>
</feature>
<evidence type="ECO:0000256" key="3">
    <source>
        <dbReference type="ARBA" id="ARBA00034247"/>
    </source>
</evidence>
<evidence type="ECO:0000313" key="6">
    <source>
        <dbReference type="EMBL" id="UZW75666.1"/>
    </source>
</evidence>
<feature type="domain" description="GGDEF" evidence="5">
    <location>
        <begin position="248"/>
        <end position="379"/>
    </location>
</feature>
<proteinExistence type="predicted"/>
<dbReference type="Gene3D" id="3.30.70.270">
    <property type="match status" value="1"/>
</dbReference>
<dbReference type="AlphaFoldDB" id="A0A9E8KK28"/>
<dbReference type="InterPro" id="IPR043128">
    <property type="entry name" value="Rev_trsase/Diguanyl_cyclase"/>
</dbReference>
<dbReference type="InterPro" id="IPR000160">
    <property type="entry name" value="GGDEF_dom"/>
</dbReference>
<dbReference type="InterPro" id="IPR029787">
    <property type="entry name" value="Nucleotide_cyclase"/>
</dbReference>
<accession>A0A9E8KK28</accession>
<dbReference type="NCBIfam" id="TIGR00254">
    <property type="entry name" value="GGDEF"/>
    <property type="match status" value="1"/>
</dbReference>
<gene>
    <name evidence="6" type="ORF">NNL22_03465</name>
</gene>
<reference evidence="6" key="1">
    <citation type="submission" date="2022-07" db="EMBL/GenBank/DDBJ databases">
        <title>Alkalimarinus sp. nov., isolated from gut of a Alitta virens.</title>
        <authorList>
            <person name="Yang A.I."/>
            <person name="Shin N.-R."/>
        </authorList>
    </citation>
    <scope>NUCLEOTIDE SEQUENCE</scope>
    <source>
        <strain evidence="6">FA028</strain>
    </source>
</reference>
<dbReference type="SUPFAM" id="SSF55073">
    <property type="entry name" value="Nucleotide cyclase"/>
    <property type="match status" value="1"/>
</dbReference>
<dbReference type="SMART" id="SM00267">
    <property type="entry name" value="GGDEF"/>
    <property type="match status" value="1"/>
</dbReference>
<keyword evidence="4" id="KW-0175">Coiled coil</keyword>
<name>A0A9E8KK28_9ALTE</name>
<sequence>MSLPEGYRWDDQEKKLRFFGNEGILLWKKPTLLHMLTPLIEQLGESFYFLLVAYQAAEGATENYNYISTRKDSNFEQGFTQWAEVVSNAGWGTMTLTSVDWVNKKIVFEIEDPFELVIRETKNICDNLPLICGKASGIFSLAMKCNMRALVTAIETRNGRKYATIHASQSDATLKSELEQLNKREGHTRYEHLQILNKRLQETQKELEEANKRLTQLAIKDDLTGAYNRRYFLAQASQHHSYQVRYQMPVSVMMLDIDHFKKVNDTFGHHAGDIALIEFSNACRNNLRDTDMFSRLGGEEFAISLPGLDLARASQTAEKIRQLIEQLEVNYKDDKMITFTVSIGVVEMQQQESLESALSRADKALYTAKRTGRNRVISV</sequence>
<dbReference type="Pfam" id="PF00990">
    <property type="entry name" value="GGDEF"/>
    <property type="match status" value="1"/>
</dbReference>
<evidence type="ECO:0000259" key="5">
    <source>
        <dbReference type="PROSITE" id="PS50887"/>
    </source>
</evidence>
<dbReference type="FunFam" id="3.30.70.270:FF:000001">
    <property type="entry name" value="Diguanylate cyclase domain protein"/>
    <property type="match status" value="1"/>
</dbReference>
<protein>
    <recommendedName>
        <fullName evidence="2">diguanylate cyclase</fullName>
        <ecNumber evidence="2">2.7.7.65</ecNumber>
    </recommendedName>
</protein>
<dbReference type="KEGG" id="asem:NNL22_03465"/>
<dbReference type="Proteomes" id="UP001164472">
    <property type="component" value="Chromosome"/>
</dbReference>
<dbReference type="RefSeq" id="WP_251810509.1">
    <property type="nucleotide sequence ID" value="NZ_CP101527.1"/>
</dbReference>
<evidence type="ECO:0000256" key="2">
    <source>
        <dbReference type="ARBA" id="ARBA00012528"/>
    </source>
</evidence>
<dbReference type="EC" id="2.7.7.65" evidence="2"/>
<evidence type="ECO:0000256" key="4">
    <source>
        <dbReference type="SAM" id="Coils"/>
    </source>
</evidence>
<dbReference type="GO" id="GO:1902201">
    <property type="term" value="P:negative regulation of bacterial-type flagellum-dependent cell motility"/>
    <property type="evidence" value="ECO:0007669"/>
    <property type="project" value="TreeGrafter"/>
</dbReference>
<dbReference type="InterPro" id="IPR050469">
    <property type="entry name" value="Diguanylate_Cyclase"/>
</dbReference>
<dbReference type="GO" id="GO:0043709">
    <property type="term" value="P:cell adhesion involved in single-species biofilm formation"/>
    <property type="evidence" value="ECO:0007669"/>
    <property type="project" value="TreeGrafter"/>
</dbReference>